<dbReference type="EMBL" id="LNIX01000010">
    <property type="protein sequence ID" value="OXA49278.1"/>
    <property type="molecule type" value="Genomic_DNA"/>
</dbReference>
<accession>A0A226DW69</accession>
<dbReference type="AlphaFoldDB" id="A0A226DW69"/>
<keyword evidence="2" id="KW-1185">Reference proteome</keyword>
<reference evidence="1 2" key="1">
    <citation type="submission" date="2015-12" db="EMBL/GenBank/DDBJ databases">
        <title>The genome of Folsomia candida.</title>
        <authorList>
            <person name="Faddeeva A."/>
            <person name="Derks M.F."/>
            <person name="Anvar Y."/>
            <person name="Smit S."/>
            <person name="Van Straalen N."/>
            <person name="Roelofs D."/>
        </authorList>
    </citation>
    <scope>NUCLEOTIDE SEQUENCE [LARGE SCALE GENOMIC DNA]</scope>
    <source>
        <strain evidence="1 2">VU population</strain>
        <tissue evidence="1">Whole body</tissue>
    </source>
</reference>
<dbReference type="Proteomes" id="UP000198287">
    <property type="component" value="Unassembled WGS sequence"/>
</dbReference>
<evidence type="ECO:0000313" key="1">
    <source>
        <dbReference type="EMBL" id="OXA49278.1"/>
    </source>
</evidence>
<gene>
    <name evidence="1" type="ORF">Fcan01_15949</name>
</gene>
<name>A0A226DW69_FOLCA</name>
<evidence type="ECO:0000313" key="2">
    <source>
        <dbReference type="Proteomes" id="UP000198287"/>
    </source>
</evidence>
<comment type="caution">
    <text evidence="1">The sequence shown here is derived from an EMBL/GenBank/DDBJ whole genome shotgun (WGS) entry which is preliminary data.</text>
</comment>
<sequence>MDTELSDLAVLDFVKLINSTLKMFPFFGSSIFGANSTDTLTYLDARISRMPEGRKNEMIEFVHRVVLHTFLGQLEDRLKTESSTDWPSIIKAELPNLTQMLNFMSKYTSPLALERLAGVVKALHAWPPRTSEYDQIFELPIVLWHEIEYCRNFPLQFARCNCVMGASPSFTLVISDAMNLNHCTNSVVLIEMLYMGRASTSMTNGIEFKGSRKPDLAKKKDICAQGLTHFSVDLKEFAEKIHNKNALKRRYGAVEICVEFGNIFTAEKEVKVFRLGTRIHPKEFSQKILASDFGDEWWLLNEKKGLHKLGKMETRWPINYCTAEKNCWTHPEVVIPGTHTVDFAKVKIKFRNGHECIVTKDGRRGYCIECEIYHNFEGKCSGKVGEDWKEFNFGKLGTANLAMKMFAYKCPLEKRDWIKDIQEKYKMFDENQFGIITQHWEQCKDWFVTEWRALKF</sequence>
<protein>
    <submittedName>
        <fullName evidence="1">Uncharacterized protein</fullName>
    </submittedName>
</protein>
<organism evidence="1 2">
    <name type="scientific">Folsomia candida</name>
    <name type="common">Springtail</name>
    <dbReference type="NCBI Taxonomy" id="158441"/>
    <lineage>
        <taxon>Eukaryota</taxon>
        <taxon>Metazoa</taxon>
        <taxon>Ecdysozoa</taxon>
        <taxon>Arthropoda</taxon>
        <taxon>Hexapoda</taxon>
        <taxon>Collembola</taxon>
        <taxon>Entomobryomorpha</taxon>
        <taxon>Isotomoidea</taxon>
        <taxon>Isotomidae</taxon>
        <taxon>Proisotominae</taxon>
        <taxon>Folsomia</taxon>
    </lineage>
</organism>
<proteinExistence type="predicted"/>